<gene>
    <name evidence="1" type="ORF">LARSCL_LOCUS15604</name>
</gene>
<sequence>MLIRDVRNILQLFGIQPFTEYSIFGFLTNIQLAKYYADIKRYKS</sequence>
<reference evidence="1 2" key="1">
    <citation type="submission" date="2024-04" db="EMBL/GenBank/DDBJ databases">
        <authorList>
            <person name="Rising A."/>
            <person name="Reimegard J."/>
            <person name="Sonavane S."/>
            <person name="Akerstrom W."/>
            <person name="Nylinder S."/>
            <person name="Hedman E."/>
            <person name="Kallberg Y."/>
        </authorList>
    </citation>
    <scope>NUCLEOTIDE SEQUENCE [LARGE SCALE GENOMIC DNA]</scope>
</reference>
<protein>
    <submittedName>
        <fullName evidence="1">Uncharacterized protein</fullName>
    </submittedName>
</protein>
<proteinExistence type="predicted"/>
<keyword evidence="2" id="KW-1185">Reference proteome</keyword>
<dbReference type="AlphaFoldDB" id="A0AAV2AYI3"/>
<evidence type="ECO:0000313" key="1">
    <source>
        <dbReference type="EMBL" id="CAL1288867.1"/>
    </source>
</evidence>
<dbReference type="Proteomes" id="UP001497382">
    <property type="component" value="Unassembled WGS sequence"/>
</dbReference>
<organism evidence="1 2">
    <name type="scientific">Larinioides sclopetarius</name>
    <dbReference type="NCBI Taxonomy" id="280406"/>
    <lineage>
        <taxon>Eukaryota</taxon>
        <taxon>Metazoa</taxon>
        <taxon>Ecdysozoa</taxon>
        <taxon>Arthropoda</taxon>
        <taxon>Chelicerata</taxon>
        <taxon>Arachnida</taxon>
        <taxon>Araneae</taxon>
        <taxon>Araneomorphae</taxon>
        <taxon>Entelegynae</taxon>
        <taxon>Araneoidea</taxon>
        <taxon>Araneidae</taxon>
        <taxon>Larinioides</taxon>
    </lineage>
</organism>
<accession>A0AAV2AYI3</accession>
<evidence type="ECO:0000313" key="2">
    <source>
        <dbReference type="Proteomes" id="UP001497382"/>
    </source>
</evidence>
<name>A0AAV2AYI3_9ARAC</name>
<dbReference type="EMBL" id="CAXIEN010000238">
    <property type="protein sequence ID" value="CAL1288867.1"/>
    <property type="molecule type" value="Genomic_DNA"/>
</dbReference>
<comment type="caution">
    <text evidence="1">The sequence shown here is derived from an EMBL/GenBank/DDBJ whole genome shotgun (WGS) entry which is preliminary data.</text>
</comment>